<gene>
    <name evidence="2" type="ORF">RHSIM_Rhsim06G0106900</name>
</gene>
<dbReference type="Gene3D" id="3.30.420.10">
    <property type="entry name" value="Ribonuclease H-like superfamily/Ribonuclease H"/>
    <property type="match status" value="1"/>
</dbReference>
<dbReference type="InterPro" id="IPR056924">
    <property type="entry name" value="SH3_Tf2-1"/>
</dbReference>
<name>A0A834GTQ6_RHOSS</name>
<sequence>MSTAYHPQSDGQTEVVNRGVENYLRCLTSDRPTAWTKWLPLAEWWYNTTFHVSTGITPYEALYGQNPPNLMHYVAGGTAVATADALLQDRATILKLRKEHLATSQHRMKQIADQHRSERAFEVGDWVYLKLQPFRQVTIAFRRNAKLAPKYFGPYQVVQKVGSVAYKLELPHSKIHPVFHVSLLKKKLGNDVVIQSELPLIGEDGRIQLEPLAILDRKLVKQNNRPSTKVLVQWSNSIPEDATWENWYDLQQRFPHFQP</sequence>
<evidence type="ECO:0000313" key="3">
    <source>
        <dbReference type="Proteomes" id="UP000626092"/>
    </source>
</evidence>
<dbReference type="Pfam" id="PF24626">
    <property type="entry name" value="SH3_Tf2-1"/>
    <property type="match status" value="1"/>
</dbReference>
<dbReference type="InterPro" id="IPR001584">
    <property type="entry name" value="Integrase_cat-core"/>
</dbReference>
<protein>
    <recommendedName>
        <fullName evidence="1">Integrase catalytic domain-containing protein</fullName>
    </recommendedName>
</protein>
<feature type="domain" description="Integrase catalytic" evidence="1">
    <location>
        <begin position="1"/>
        <end position="66"/>
    </location>
</feature>
<dbReference type="PROSITE" id="PS50994">
    <property type="entry name" value="INTEGRASE"/>
    <property type="match status" value="1"/>
</dbReference>
<dbReference type="SUPFAM" id="SSF54160">
    <property type="entry name" value="Chromo domain-like"/>
    <property type="match status" value="1"/>
</dbReference>
<dbReference type="OrthoDB" id="5554229at2759"/>
<dbReference type="PANTHER" id="PTHR46148">
    <property type="entry name" value="CHROMO DOMAIN-CONTAINING PROTEIN"/>
    <property type="match status" value="1"/>
</dbReference>
<dbReference type="InterPro" id="IPR036397">
    <property type="entry name" value="RNaseH_sf"/>
</dbReference>
<dbReference type="EMBL" id="WJXA01000006">
    <property type="protein sequence ID" value="KAF7141723.1"/>
    <property type="molecule type" value="Genomic_DNA"/>
</dbReference>
<dbReference type="AlphaFoldDB" id="A0A834GTQ6"/>
<dbReference type="Proteomes" id="UP000626092">
    <property type="component" value="Unassembled WGS sequence"/>
</dbReference>
<dbReference type="InterPro" id="IPR012337">
    <property type="entry name" value="RNaseH-like_sf"/>
</dbReference>
<comment type="caution">
    <text evidence="2">The sequence shown here is derived from an EMBL/GenBank/DDBJ whole genome shotgun (WGS) entry which is preliminary data.</text>
</comment>
<dbReference type="SUPFAM" id="SSF53098">
    <property type="entry name" value="Ribonuclease H-like"/>
    <property type="match status" value="1"/>
</dbReference>
<proteinExistence type="predicted"/>
<keyword evidence="3" id="KW-1185">Reference proteome</keyword>
<dbReference type="PANTHER" id="PTHR46148:SF52">
    <property type="entry name" value="OS04G0603800 PROTEIN"/>
    <property type="match status" value="1"/>
</dbReference>
<organism evidence="2 3">
    <name type="scientific">Rhododendron simsii</name>
    <name type="common">Sims's rhododendron</name>
    <dbReference type="NCBI Taxonomy" id="118357"/>
    <lineage>
        <taxon>Eukaryota</taxon>
        <taxon>Viridiplantae</taxon>
        <taxon>Streptophyta</taxon>
        <taxon>Embryophyta</taxon>
        <taxon>Tracheophyta</taxon>
        <taxon>Spermatophyta</taxon>
        <taxon>Magnoliopsida</taxon>
        <taxon>eudicotyledons</taxon>
        <taxon>Gunneridae</taxon>
        <taxon>Pentapetalae</taxon>
        <taxon>asterids</taxon>
        <taxon>Ericales</taxon>
        <taxon>Ericaceae</taxon>
        <taxon>Ericoideae</taxon>
        <taxon>Rhodoreae</taxon>
        <taxon>Rhododendron</taxon>
    </lineage>
</organism>
<dbReference type="InterPro" id="IPR016197">
    <property type="entry name" value="Chromo-like_dom_sf"/>
</dbReference>
<accession>A0A834GTQ6</accession>
<dbReference type="GO" id="GO:0003676">
    <property type="term" value="F:nucleic acid binding"/>
    <property type="evidence" value="ECO:0007669"/>
    <property type="project" value="InterPro"/>
</dbReference>
<evidence type="ECO:0000259" key="1">
    <source>
        <dbReference type="PROSITE" id="PS50994"/>
    </source>
</evidence>
<reference evidence="2" key="1">
    <citation type="submission" date="2019-11" db="EMBL/GenBank/DDBJ databases">
        <authorList>
            <person name="Liu Y."/>
            <person name="Hou J."/>
            <person name="Li T.-Q."/>
            <person name="Guan C.-H."/>
            <person name="Wu X."/>
            <person name="Wu H.-Z."/>
            <person name="Ling F."/>
            <person name="Zhang R."/>
            <person name="Shi X.-G."/>
            <person name="Ren J.-P."/>
            <person name="Chen E.-F."/>
            <person name="Sun J.-M."/>
        </authorList>
    </citation>
    <scope>NUCLEOTIDE SEQUENCE</scope>
    <source>
        <strain evidence="2">Adult_tree_wgs_1</strain>
        <tissue evidence="2">Leaves</tissue>
    </source>
</reference>
<evidence type="ECO:0000313" key="2">
    <source>
        <dbReference type="EMBL" id="KAF7141723.1"/>
    </source>
</evidence>
<dbReference type="GO" id="GO:0015074">
    <property type="term" value="P:DNA integration"/>
    <property type="evidence" value="ECO:0007669"/>
    <property type="project" value="InterPro"/>
</dbReference>